<gene>
    <name evidence="1" type="ORF">GPAL_2450</name>
</gene>
<evidence type="ECO:0000313" key="2">
    <source>
        <dbReference type="Proteomes" id="UP000006251"/>
    </source>
</evidence>
<dbReference type="EMBL" id="BAEQ01000043">
    <property type="protein sequence ID" value="GAC29311.1"/>
    <property type="molecule type" value="Genomic_DNA"/>
</dbReference>
<proteinExistence type="predicted"/>
<evidence type="ECO:0000313" key="1">
    <source>
        <dbReference type="EMBL" id="GAC29311.1"/>
    </source>
</evidence>
<protein>
    <submittedName>
        <fullName evidence="1">Uncharacterized protein</fullName>
    </submittedName>
</protein>
<accession>K6YZG3</accession>
<comment type="caution">
    <text evidence="1">The sequence shown here is derived from an EMBL/GenBank/DDBJ whole genome shotgun (WGS) entry which is preliminary data.</text>
</comment>
<dbReference type="AlphaFoldDB" id="K6YZG3"/>
<sequence length="44" mass="5204">MKSDCSELLGIEIRFFIVLFDVLNTTLRWAYKAEMLTKTNIESY</sequence>
<name>K6YZG3_9ALTE</name>
<dbReference type="Proteomes" id="UP000006251">
    <property type="component" value="Unassembled WGS sequence"/>
</dbReference>
<reference evidence="2" key="1">
    <citation type="journal article" date="2014" name="Environ. Microbiol.">
        <title>Comparative genomics of the marine bacterial genus Glaciecola reveals the high degree of genomic diversity and genomic characteristic for cold adaptation.</title>
        <authorList>
            <person name="Qin Q.L."/>
            <person name="Xie B.B."/>
            <person name="Yu Y."/>
            <person name="Shu Y.L."/>
            <person name="Rong J.C."/>
            <person name="Zhang Y.J."/>
            <person name="Zhao D.L."/>
            <person name="Chen X.L."/>
            <person name="Zhang X.Y."/>
            <person name="Chen B."/>
            <person name="Zhou B.C."/>
            <person name="Zhang Y.Z."/>
        </authorList>
    </citation>
    <scope>NUCLEOTIDE SEQUENCE [LARGE SCALE GENOMIC DNA]</scope>
    <source>
        <strain evidence="2">ACAM 615</strain>
    </source>
</reference>
<organism evidence="1 2">
    <name type="scientific">Brumicola pallidula DSM 14239 = ACAM 615</name>
    <dbReference type="NCBI Taxonomy" id="1121922"/>
    <lineage>
        <taxon>Bacteria</taxon>
        <taxon>Pseudomonadati</taxon>
        <taxon>Pseudomonadota</taxon>
        <taxon>Gammaproteobacteria</taxon>
        <taxon>Alteromonadales</taxon>
        <taxon>Alteromonadaceae</taxon>
        <taxon>Brumicola</taxon>
    </lineage>
</organism>
<keyword evidence="2" id="KW-1185">Reference proteome</keyword>